<dbReference type="SUPFAM" id="SSF81665">
    <property type="entry name" value="Calcium ATPase, transmembrane domain M"/>
    <property type="match status" value="1"/>
</dbReference>
<evidence type="ECO:0000256" key="8">
    <source>
        <dbReference type="ARBA" id="ARBA00022723"/>
    </source>
</evidence>
<feature type="transmembrane region" description="Helical" evidence="24">
    <location>
        <begin position="1185"/>
        <end position="1206"/>
    </location>
</feature>
<feature type="transmembrane region" description="Helical" evidence="24">
    <location>
        <begin position="749"/>
        <end position="775"/>
    </location>
</feature>
<dbReference type="OrthoDB" id="3352408at2759"/>
<evidence type="ECO:0000313" key="26">
    <source>
        <dbReference type="EMBL" id="KXS99137.1"/>
    </source>
</evidence>
<evidence type="ECO:0000313" key="27">
    <source>
        <dbReference type="Proteomes" id="UP000070133"/>
    </source>
</evidence>
<dbReference type="InterPro" id="IPR023298">
    <property type="entry name" value="ATPase_P-typ_TM_dom_sf"/>
</dbReference>
<dbReference type="PRINTS" id="PR00120">
    <property type="entry name" value="HATPASE"/>
</dbReference>
<dbReference type="InterPro" id="IPR006068">
    <property type="entry name" value="ATPase_P-typ_cation-transptr_C"/>
</dbReference>
<evidence type="ECO:0000256" key="23">
    <source>
        <dbReference type="SAM" id="MobiDB-lite"/>
    </source>
</evidence>
<reference evidence="26 27" key="1">
    <citation type="submission" date="2015-07" db="EMBL/GenBank/DDBJ databases">
        <title>Comparative genomics of the Sigatoka disease complex on banana suggests a link between parallel evolutionary changes in Pseudocercospora fijiensis and Pseudocercospora eumusae and increased virulence on the banana host.</title>
        <authorList>
            <person name="Chang T.-C."/>
            <person name="Salvucci A."/>
            <person name="Crous P.W."/>
            <person name="Stergiopoulos I."/>
        </authorList>
    </citation>
    <scope>NUCLEOTIDE SEQUENCE [LARGE SCALE GENOMIC DNA]</scope>
    <source>
        <strain evidence="26 27">CBS 114824</strain>
    </source>
</reference>
<dbReference type="SUPFAM" id="SSF56784">
    <property type="entry name" value="HAD-like"/>
    <property type="match status" value="1"/>
</dbReference>
<keyword evidence="7 24" id="KW-0812">Transmembrane</keyword>
<keyword evidence="9" id="KW-0547">Nucleotide-binding</keyword>
<evidence type="ECO:0000256" key="24">
    <source>
        <dbReference type="SAM" id="Phobius"/>
    </source>
</evidence>
<feature type="transmembrane region" description="Helical" evidence="24">
    <location>
        <begin position="1396"/>
        <end position="1418"/>
    </location>
</feature>
<keyword evidence="3" id="KW-0813">Transport</keyword>
<proteinExistence type="inferred from homology"/>
<dbReference type="NCBIfam" id="TIGR01523">
    <property type="entry name" value="ATPase-IID_K-Na"/>
    <property type="match status" value="1"/>
</dbReference>
<evidence type="ECO:0000256" key="17">
    <source>
        <dbReference type="ARBA" id="ARBA00023136"/>
    </source>
</evidence>
<dbReference type="InterPro" id="IPR036412">
    <property type="entry name" value="HAD-like_sf"/>
</dbReference>
<evidence type="ECO:0000256" key="5">
    <source>
        <dbReference type="ARBA" id="ARBA00022538"/>
    </source>
</evidence>
<dbReference type="InterPro" id="IPR029044">
    <property type="entry name" value="Nucleotide-diphossugar_trans"/>
</dbReference>
<dbReference type="Gene3D" id="1.20.1110.10">
    <property type="entry name" value="Calcium-transporting ATPase, transmembrane domain"/>
    <property type="match status" value="3"/>
</dbReference>
<feature type="transmembrane region" description="Helical" evidence="24">
    <location>
        <begin position="1268"/>
        <end position="1290"/>
    </location>
</feature>
<dbReference type="FunFam" id="1.20.1110.10:FF:000015">
    <property type="entry name" value="Sodium ion P-type ATPase"/>
    <property type="match status" value="1"/>
</dbReference>
<dbReference type="Gene3D" id="3.90.550.10">
    <property type="entry name" value="Spore Coat Polysaccharide Biosynthesis Protein SpsA, Chain A"/>
    <property type="match status" value="1"/>
</dbReference>
<evidence type="ECO:0000256" key="12">
    <source>
        <dbReference type="ARBA" id="ARBA00022958"/>
    </source>
</evidence>
<dbReference type="Proteomes" id="UP000070133">
    <property type="component" value="Unassembled WGS sequence"/>
</dbReference>
<evidence type="ECO:0000256" key="6">
    <source>
        <dbReference type="ARBA" id="ARBA00022553"/>
    </source>
</evidence>
<evidence type="ECO:0000256" key="9">
    <source>
        <dbReference type="ARBA" id="ARBA00022741"/>
    </source>
</evidence>
<dbReference type="Gene3D" id="3.40.1110.10">
    <property type="entry name" value="Calcium-transporting ATPase, cytoplasmic domain N"/>
    <property type="match status" value="1"/>
</dbReference>
<feature type="transmembrane region" description="Helical" evidence="24">
    <location>
        <begin position="534"/>
        <end position="552"/>
    </location>
</feature>
<keyword evidence="16" id="KW-0406">Ion transport</keyword>
<comment type="catalytic activity">
    <reaction evidence="22">
        <text>Na(+)(in) + ATP + H2O = Na(+)(out) + ADP + phosphate + H(+)</text>
        <dbReference type="Rhea" id="RHEA:14633"/>
        <dbReference type="ChEBI" id="CHEBI:15377"/>
        <dbReference type="ChEBI" id="CHEBI:15378"/>
        <dbReference type="ChEBI" id="CHEBI:29101"/>
        <dbReference type="ChEBI" id="CHEBI:30616"/>
        <dbReference type="ChEBI" id="CHEBI:43474"/>
        <dbReference type="ChEBI" id="CHEBI:456216"/>
        <dbReference type="EC" id="7.2.2.3"/>
    </reaction>
    <physiologicalReaction direction="left-to-right" evidence="22">
        <dbReference type="Rhea" id="RHEA:14634"/>
    </physiologicalReaction>
</comment>
<dbReference type="SFLD" id="SFLDG00002">
    <property type="entry name" value="C1.7:_P-type_atpase_like"/>
    <property type="match status" value="1"/>
</dbReference>
<dbReference type="Pfam" id="PF08282">
    <property type="entry name" value="Hydrolase_3"/>
    <property type="match status" value="1"/>
</dbReference>
<keyword evidence="27" id="KW-1185">Reference proteome</keyword>
<dbReference type="Gene3D" id="3.40.50.1000">
    <property type="entry name" value="HAD superfamily/HAD-like"/>
    <property type="match status" value="1"/>
</dbReference>
<keyword evidence="14 24" id="KW-1133">Transmembrane helix</keyword>
<evidence type="ECO:0000256" key="10">
    <source>
        <dbReference type="ARBA" id="ARBA00022840"/>
    </source>
</evidence>
<dbReference type="InterPro" id="IPR044492">
    <property type="entry name" value="P_typ_ATPase_HD_dom"/>
</dbReference>
<dbReference type="InterPro" id="IPR008250">
    <property type="entry name" value="ATPase_P-typ_transduc_dom_A_sf"/>
</dbReference>
<dbReference type="NCBIfam" id="TIGR01494">
    <property type="entry name" value="ATPase_P-type"/>
    <property type="match status" value="2"/>
</dbReference>
<keyword evidence="12" id="KW-0630">Potassium</keyword>
<dbReference type="CDD" id="cd02537">
    <property type="entry name" value="GT8_Glycogenin"/>
    <property type="match status" value="1"/>
</dbReference>
<keyword evidence="6" id="KW-0597">Phosphoprotein</keyword>
<dbReference type="SUPFAM" id="SSF53448">
    <property type="entry name" value="Nucleotide-diphospho-sugar transferases"/>
    <property type="match status" value="1"/>
</dbReference>
<dbReference type="GO" id="GO:0005886">
    <property type="term" value="C:plasma membrane"/>
    <property type="evidence" value="ECO:0007669"/>
    <property type="project" value="UniProtKB-SubCell"/>
</dbReference>
<evidence type="ECO:0000256" key="3">
    <source>
        <dbReference type="ARBA" id="ARBA00022448"/>
    </source>
</evidence>
<dbReference type="Gene3D" id="2.70.150.10">
    <property type="entry name" value="Calcium-transporting ATPase, cytoplasmic transduction domain A"/>
    <property type="match status" value="1"/>
</dbReference>
<dbReference type="InterPro" id="IPR059000">
    <property type="entry name" value="ATPase_P-type_domA"/>
</dbReference>
<evidence type="ECO:0000259" key="25">
    <source>
        <dbReference type="SMART" id="SM00831"/>
    </source>
</evidence>
<dbReference type="Pfam" id="PF00122">
    <property type="entry name" value="E1-E2_ATPase"/>
    <property type="match status" value="1"/>
</dbReference>
<gene>
    <name evidence="26" type="ORF">AC578_9815</name>
</gene>
<evidence type="ECO:0000256" key="14">
    <source>
        <dbReference type="ARBA" id="ARBA00022989"/>
    </source>
</evidence>
<feature type="transmembrane region" description="Helical" evidence="24">
    <location>
        <begin position="1218"/>
        <end position="1239"/>
    </location>
</feature>
<dbReference type="FunFam" id="3.40.50.1000:FF:000193">
    <property type="entry name" value="Plasma membrane calcium-transporting ATPase 2"/>
    <property type="match status" value="1"/>
</dbReference>
<evidence type="ECO:0000256" key="15">
    <source>
        <dbReference type="ARBA" id="ARBA00023053"/>
    </source>
</evidence>
<evidence type="ECO:0000256" key="13">
    <source>
        <dbReference type="ARBA" id="ARBA00022967"/>
    </source>
</evidence>
<dbReference type="InterPro" id="IPR023214">
    <property type="entry name" value="HAD_sf"/>
</dbReference>
<evidence type="ECO:0000256" key="2">
    <source>
        <dbReference type="ARBA" id="ARBA00004651"/>
    </source>
</evidence>
<dbReference type="InterPro" id="IPR023299">
    <property type="entry name" value="ATPase_P-typ_cyto_dom_N"/>
</dbReference>
<dbReference type="SMART" id="SM00831">
    <property type="entry name" value="Cation_ATPase_N"/>
    <property type="match status" value="1"/>
</dbReference>
<dbReference type="InterPro" id="IPR001757">
    <property type="entry name" value="P_typ_ATPase"/>
</dbReference>
<evidence type="ECO:0000256" key="11">
    <source>
        <dbReference type="ARBA" id="ARBA00022842"/>
    </source>
</evidence>
<evidence type="ECO:0000256" key="4">
    <source>
        <dbReference type="ARBA" id="ARBA00022475"/>
    </source>
</evidence>
<dbReference type="Pfam" id="PF00689">
    <property type="entry name" value="Cation_ATPase_C"/>
    <property type="match status" value="1"/>
</dbReference>
<keyword evidence="10" id="KW-0067">ATP-binding</keyword>
<evidence type="ECO:0000256" key="1">
    <source>
        <dbReference type="ARBA" id="ARBA00001946"/>
    </source>
</evidence>
<dbReference type="GO" id="GO:0005524">
    <property type="term" value="F:ATP binding"/>
    <property type="evidence" value="ECO:0007669"/>
    <property type="project" value="UniProtKB-KW"/>
</dbReference>
<evidence type="ECO:0000256" key="7">
    <source>
        <dbReference type="ARBA" id="ARBA00022692"/>
    </source>
</evidence>
<dbReference type="SFLD" id="SFLDS00003">
    <property type="entry name" value="Haloacid_Dehalogenase"/>
    <property type="match status" value="1"/>
</dbReference>
<dbReference type="InterPro" id="IPR002495">
    <property type="entry name" value="Glyco_trans_8"/>
</dbReference>
<dbReference type="Pfam" id="PF00690">
    <property type="entry name" value="Cation_ATPase_N"/>
    <property type="match status" value="1"/>
</dbReference>
<dbReference type="SUPFAM" id="SSF81653">
    <property type="entry name" value="Calcium ATPase, transduction domain A"/>
    <property type="match status" value="1"/>
</dbReference>
<dbReference type="SFLD" id="SFLDF00027">
    <property type="entry name" value="p-type_atpase"/>
    <property type="match status" value="1"/>
</dbReference>
<keyword evidence="5" id="KW-0633">Potassium transport</keyword>
<keyword evidence="8" id="KW-0479">Metal-binding</keyword>
<dbReference type="GO" id="GO:0006813">
    <property type="term" value="P:potassium ion transport"/>
    <property type="evidence" value="ECO:0007669"/>
    <property type="project" value="UniProtKB-KW"/>
</dbReference>
<sequence>MARHDSLLSDSEGGRPAPIGTRGYITLITRANYLAGVVLLAHTLREQGSKYPLIVLYTASLSATGVNALELEAERSNLILRKCALLIPPAHHQLNVAVDRFTDTWTKLRVFEAYNEGFETLCYLDADMMLFRNMDGVFEDAARLPLKSIAAVHDCVCSPDKMPWTPASYTRENCALTHQTHPKALIKSKKVKPESIDTHHLFNSGMFVFHPRKELWDDIIDFFMTTDLLGSFKFPDQDFMVHFFRNRWVSLSWKYNAVKTMAYRHQNIWREEGIVCLHYIVDKPWAKRMGKDGLAGFKNEDGTTHSWWWTGYENWMETRRAQGEFAIVDIMAKHVARKEDEFSGEGRPDMGSIGARVHDVTNLSHLGGRNSVGEEDPSVKVSVAEFRKAPHGPGGLPAADDSGNVDDPPPIPSAGSSSSESVLMNDKACDGARDTKTTNSIISIDDIDVTNIHHHAHALTHASVASLLATDVQNGLTHAEVNKRREQYGLNRLEASDGVIWWRILIRQVSNSLTIVLAIAMILSYATMDWIEGGVISAVILLNIIVGFFQDYRAEQTIASLLALSAPDCKAIRDGRSLHTIKAEELVPGDLVRLAVGDKVPADVRLLNTINFASDEGMLTGESKPASKDADFISSVKDDSPGDRQNMAFSATTVTRGRATGVVVGTGMNTVIGQIADSLKGKKDEKDLLRPWYARAGRRALHGLKGALGLIGTPLQVKLSWFALFLFALAILLAVIVFSANVWDIDDETLIYGICVAVAVIPESLIAVLTITMAVGSKAMAKGNVVVRKMGALEAIGGVTNICSDKTGTLTQGKMLARKAWLASGRTIQVEDAQHPFDPTVGVLQLEGRQLQWAHDLVNDDLELRTFFQIAALCNVSTVSEPKDDEPHWTATGEPTEIALHVMAMRCESGKVDTLSRDGLRLVTEHSFDSSVKRMTAIYEDISSGANICYTKGATEVLLPLMHVNEATSKDILAQADAMATEGLRVLCLAHRRLPQELNDKHGDRDLMEQNLEFVGLVGIYDPPRLESAGAIKRCQAAGITVHMLTGDHLKTATTIAREIGILAPEVAGSSSPNAVMTASEFDKLSEAQMDAMDILPLVIARCSPATKLSMLHALKRRGKYCVMTGDGVNDSPALKGADVGVAMGINGSDVSKEAADMVLTDDNFASIVSAIREGRRLFDNIRKFLLHLLISNIAQVILLLIGLAFKDRNGISTFPLSPLEILFANLVSSSFLAIGLGLEQASSDVMTRPPHSLRAGVFTWELIVDKFIYGTCMGSLCLASFCIVAYGVGDGDLGDDCNHNYNSTCDLPYRARGTAYSILTVLLSIMAWEAKHLDLSLFNMYPLQAGQRPHLKLFYAITKNKFLFYAVVAGLLTPFPIIYIPVINRVVFRHLPLTWEWSLVFGSIVCFVGAVESWKAIKRRRKANQLRRANAGSVVEKQQASV</sequence>
<dbReference type="GO" id="GO:0016887">
    <property type="term" value="F:ATP hydrolysis activity"/>
    <property type="evidence" value="ECO:0007669"/>
    <property type="project" value="InterPro"/>
</dbReference>
<keyword evidence="4" id="KW-1003">Cell membrane</keyword>
<protein>
    <recommendedName>
        <fullName evidence="20">P-type Na(+) transporter</fullName>
        <ecNumber evidence="20">7.2.2.3</ecNumber>
    </recommendedName>
</protein>
<dbReference type="SUPFAM" id="SSF81660">
    <property type="entry name" value="Metal cation-transporting ATPase, ATP-binding domain N"/>
    <property type="match status" value="1"/>
</dbReference>
<dbReference type="Pfam" id="PF01501">
    <property type="entry name" value="Glyco_transf_8"/>
    <property type="match status" value="1"/>
</dbReference>
<evidence type="ECO:0000256" key="19">
    <source>
        <dbReference type="ARBA" id="ARBA00035017"/>
    </source>
</evidence>
<keyword evidence="18" id="KW-0739">Sodium transport</keyword>
<dbReference type="InterPro" id="IPR006414">
    <property type="entry name" value="P-type_ATPase_IID"/>
</dbReference>
<dbReference type="GO" id="GO:0016757">
    <property type="term" value="F:glycosyltransferase activity"/>
    <property type="evidence" value="ECO:0007669"/>
    <property type="project" value="InterPro"/>
</dbReference>
<evidence type="ECO:0000256" key="18">
    <source>
        <dbReference type="ARBA" id="ARBA00023201"/>
    </source>
</evidence>
<keyword evidence="17 24" id="KW-0472">Membrane</keyword>
<comment type="similarity">
    <text evidence="19">Belongs to the cation transport ATPase (P-type) (TC 3.A.3) family. Type IID subfamily.</text>
</comment>
<organism evidence="26 27">
    <name type="scientific">Pseudocercospora eumusae</name>
    <dbReference type="NCBI Taxonomy" id="321146"/>
    <lineage>
        <taxon>Eukaryota</taxon>
        <taxon>Fungi</taxon>
        <taxon>Dikarya</taxon>
        <taxon>Ascomycota</taxon>
        <taxon>Pezizomycotina</taxon>
        <taxon>Dothideomycetes</taxon>
        <taxon>Dothideomycetidae</taxon>
        <taxon>Mycosphaerellales</taxon>
        <taxon>Mycosphaerellaceae</taxon>
        <taxon>Pseudocercospora</taxon>
    </lineage>
</organism>
<evidence type="ECO:0000256" key="16">
    <source>
        <dbReference type="ARBA" id="ARBA00023065"/>
    </source>
</evidence>
<dbReference type="EMBL" id="LFZN01000098">
    <property type="protein sequence ID" value="KXS99137.1"/>
    <property type="molecule type" value="Genomic_DNA"/>
</dbReference>
<keyword evidence="13" id="KW-1278">Translocase</keyword>
<dbReference type="InterPro" id="IPR004014">
    <property type="entry name" value="ATPase_P-typ_cation-transptr_N"/>
</dbReference>
<keyword evidence="15" id="KW-0915">Sodium</keyword>
<comment type="subcellular location">
    <subcellularLocation>
        <location evidence="2">Cell membrane</location>
        <topology evidence="2">Multi-pass membrane protein</topology>
    </subcellularLocation>
</comment>
<accession>A0A139H9L0</accession>
<dbReference type="GO" id="GO:0008554">
    <property type="term" value="F:P-type sodium transporter activity"/>
    <property type="evidence" value="ECO:0007669"/>
    <property type="project" value="UniProtKB-EC"/>
</dbReference>
<feature type="region of interest" description="Disordered" evidence="23">
    <location>
        <begin position="388"/>
        <end position="422"/>
    </location>
</feature>
<evidence type="ECO:0000256" key="20">
    <source>
        <dbReference type="ARBA" id="ARBA00035029"/>
    </source>
</evidence>
<keyword evidence="11" id="KW-0460">Magnesium</keyword>
<name>A0A139H9L0_9PEZI</name>
<dbReference type="PROSITE" id="PS00154">
    <property type="entry name" value="ATPASE_E1_E2"/>
    <property type="match status" value="1"/>
</dbReference>
<comment type="cofactor">
    <cofactor evidence="1">
        <name>Mg(2+)</name>
        <dbReference type="ChEBI" id="CHEBI:18420"/>
    </cofactor>
</comment>
<feature type="domain" description="Cation-transporting P-type ATPase N-terminal" evidence="25">
    <location>
        <begin position="455"/>
        <end position="529"/>
    </location>
</feature>
<dbReference type="STRING" id="321146.A0A139H9L0"/>
<dbReference type="GO" id="GO:0046872">
    <property type="term" value="F:metal ion binding"/>
    <property type="evidence" value="ECO:0007669"/>
    <property type="project" value="UniProtKB-KW"/>
</dbReference>
<evidence type="ECO:0000256" key="22">
    <source>
        <dbReference type="ARBA" id="ARBA00049499"/>
    </source>
</evidence>
<dbReference type="PANTHER" id="PTHR42861">
    <property type="entry name" value="CALCIUM-TRANSPORTING ATPASE"/>
    <property type="match status" value="1"/>
</dbReference>
<evidence type="ECO:0000256" key="21">
    <source>
        <dbReference type="ARBA" id="ARBA00048599"/>
    </source>
</evidence>
<dbReference type="InterPro" id="IPR018303">
    <property type="entry name" value="ATPase_P-typ_P_site"/>
</dbReference>
<comment type="caution">
    <text evidence="26">The sequence shown here is derived from an EMBL/GenBank/DDBJ whole genome shotgun (WGS) entry which is preliminary data.</text>
</comment>
<comment type="catalytic activity">
    <reaction evidence="21">
        <text>K(+)(in) + ATP + H2O = K(+)(out) + ADP + phosphate + H(+)</text>
        <dbReference type="Rhea" id="RHEA:75815"/>
        <dbReference type="ChEBI" id="CHEBI:15377"/>
        <dbReference type="ChEBI" id="CHEBI:15378"/>
        <dbReference type="ChEBI" id="CHEBI:29103"/>
        <dbReference type="ChEBI" id="CHEBI:30616"/>
        <dbReference type="ChEBI" id="CHEBI:43474"/>
        <dbReference type="ChEBI" id="CHEBI:456216"/>
    </reaction>
</comment>
<dbReference type="Pfam" id="PF13246">
    <property type="entry name" value="Cation_ATPase"/>
    <property type="match status" value="1"/>
</dbReference>
<dbReference type="PRINTS" id="PR00119">
    <property type="entry name" value="CATATPASE"/>
</dbReference>
<dbReference type="FunFam" id="2.70.150.10:FF:000160">
    <property type="entry name" value="Sarcoplasmic/endoplasmic reticulum calcium ATPase 1"/>
    <property type="match status" value="1"/>
</dbReference>
<feature type="transmembrane region" description="Helical" evidence="24">
    <location>
        <begin position="1363"/>
        <end position="1384"/>
    </location>
</feature>
<dbReference type="EC" id="7.2.2.3" evidence="20"/>
<feature type="transmembrane region" description="Helical" evidence="24">
    <location>
        <begin position="721"/>
        <end position="743"/>
    </location>
</feature>